<reference evidence="14" key="1">
    <citation type="journal article" date="2020" name="Nat. Commun.">
        <title>Large-scale genome sequencing of mycorrhizal fungi provides insights into the early evolution of symbiotic traits.</title>
        <authorList>
            <person name="Miyauchi S."/>
            <person name="Kiss E."/>
            <person name="Kuo A."/>
            <person name="Drula E."/>
            <person name="Kohler A."/>
            <person name="Sanchez-Garcia M."/>
            <person name="Morin E."/>
            <person name="Andreopoulos B."/>
            <person name="Barry K.W."/>
            <person name="Bonito G."/>
            <person name="Buee M."/>
            <person name="Carver A."/>
            <person name="Chen C."/>
            <person name="Cichocki N."/>
            <person name="Clum A."/>
            <person name="Culley D."/>
            <person name="Crous P.W."/>
            <person name="Fauchery L."/>
            <person name="Girlanda M."/>
            <person name="Hayes R.D."/>
            <person name="Keri Z."/>
            <person name="LaButti K."/>
            <person name="Lipzen A."/>
            <person name="Lombard V."/>
            <person name="Magnuson J."/>
            <person name="Maillard F."/>
            <person name="Murat C."/>
            <person name="Nolan M."/>
            <person name="Ohm R.A."/>
            <person name="Pangilinan J."/>
            <person name="Pereira M.F."/>
            <person name="Perotto S."/>
            <person name="Peter M."/>
            <person name="Pfister S."/>
            <person name="Riley R."/>
            <person name="Sitrit Y."/>
            <person name="Stielow J.B."/>
            <person name="Szollosi G."/>
            <person name="Zifcakova L."/>
            <person name="Stursova M."/>
            <person name="Spatafora J.W."/>
            <person name="Tedersoo L."/>
            <person name="Vaario L.M."/>
            <person name="Yamada A."/>
            <person name="Yan M."/>
            <person name="Wang P."/>
            <person name="Xu J."/>
            <person name="Bruns T."/>
            <person name="Baldrian P."/>
            <person name="Vilgalys R."/>
            <person name="Dunand C."/>
            <person name="Henrissat B."/>
            <person name="Grigoriev I.V."/>
            <person name="Hibbett D."/>
            <person name="Nagy L.G."/>
            <person name="Martin F.M."/>
        </authorList>
    </citation>
    <scope>NUCLEOTIDE SEQUENCE</scope>
    <source>
        <strain evidence="14">UP504</strain>
    </source>
</reference>
<evidence type="ECO:0000259" key="13">
    <source>
        <dbReference type="Pfam" id="PF10394"/>
    </source>
</evidence>
<dbReference type="GO" id="GO:0004402">
    <property type="term" value="F:histone acetyltransferase activity"/>
    <property type="evidence" value="ECO:0007669"/>
    <property type="project" value="UniProtKB-UniRule"/>
</dbReference>
<protein>
    <recommendedName>
        <fullName evidence="4 9">Histone acetyltransferase type B catalytic subunit</fullName>
        <ecNumber evidence="3 9">2.3.1.48</ecNumber>
    </recommendedName>
</protein>
<dbReference type="PANTHER" id="PTHR12046">
    <property type="entry name" value="HISTONE ACETYLTRANSFERASE TYPE B CATALYTIC SUBUNIT"/>
    <property type="match status" value="1"/>
</dbReference>
<sequence>MTEWTSNANEVLALRLAHADEDTSDTDRTARPFYPKFTYPIFGDEEKIYGYRDLAINLSFASGSLLMYLNIVSSARLPASTVDDVEGTLYKFIPSDYLKLEAAFKERVKEEAKSFRPCGEKVFSYPRPSGYRPTSGKGKVKAGDALDEDSEGVSLFEVYHATWETPGFRDLHRRMQLFILLYIEAGSYIQEDEEKWEFLVLYERRRRNNADKTVTYHFVGYTSLYPFFCWPDKVRLRLSQFVIVPPYQNQGHGASLYTAVYNHILSRPSVAELTMEDPSEAFEDLRDKTDLRMLFKHQEFLDEAYGTESELKGKLGPPSDKSWVEAWRRKLKIATRQFERLIEMLILRKLDPTDPLALRAYRLQVKERLYRFNFEILVTLNKKERIEKLEETFESVIEGYQGTLSLVE</sequence>
<dbReference type="Pfam" id="PF10394">
    <property type="entry name" value="Hat1_N"/>
    <property type="match status" value="1"/>
</dbReference>
<evidence type="ECO:0000256" key="1">
    <source>
        <dbReference type="ARBA" id="ARBA00004123"/>
    </source>
</evidence>
<dbReference type="InterPro" id="IPR019467">
    <property type="entry name" value="Hat1_N"/>
</dbReference>
<evidence type="ECO:0000313" key="15">
    <source>
        <dbReference type="Proteomes" id="UP000886523"/>
    </source>
</evidence>
<evidence type="ECO:0000256" key="2">
    <source>
        <dbReference type="ARBA" id="ARBA00010543"/>
    </source>
</evidence>
<keyword evidence="9" id="KW-0963">Cytoplasm</keyword>
<dbReference type="InterPro" id="IPR037113">
    <property type="entry name" value="Hat1_N_sf"/>
</dbReference>
<dbReference type="EMBL" id="MU129135">
    <property type="protein sequence ID" value="KAF9505816.1"/>
    <property type="molecule type" value="Genomic_DNA"/>
</dbReference>
<dbReference type="InterPro" id="IPR016181">
    <property type="entry name" value="Acyl_CoA_acyltransferase"/>
</dbReference>
<comment type="similarity">
    <text evidence="2 9">Belongs to the HAT1 family.</text>
</comment>
<comment type="function">
    <text evidence="9">Catalytic component of the histone acetylase B (HAT-B) complex. Has intrinsic substrate specificity that modifies lysine in recognition sequence GXGKXG. Involved in DNA double-strand break repair.</text>
</comment>
<dbReference type="Proteomes" id="UP000886523">
    <property type="component" value="Unassembled WGS sequence"/>
</dbReference>
<evidence type="ECO:0000256" key="6">
    <source>
        <dbReference type="ARBA" id="ARBA00023242"/>
    </source>
</evidence>
<feature type="binding site" evidence="11">
    <location>
        <begin position="241"/>
        <end position="243"/>
    </location>
    <ligand>
        <name>acetyl-CoA</name>
        <dbReference type="ChEBI" id="CHEBI:57288"/>
    </ligand>
</feature>
<dbReference type="Gene3D" id="3.90.360.10">
    <property type="entry name" value="Histone acetyl transferase 1 (HAT1), N-terminal domain"/>
    <property type="match status" value="1"/>
</dbReference>
<keyword evidence="6 9" id="KW-0539">Nucleus</keyword>
<dbReference type="OrthoDB" id="10253098at2759"/>
<comment type="catalytic activity">
    <reaction evidence="8 9">
        <text>L-lysyl-[protein] + acetyl-CoA = N(6)-acetyl-L-lysyl-[protein] + CoA + H(+)</text>
        <dbReference type="Rhea" id="RHEA:45948"/>
        <dbReference type="Rhea" id="RHEA-COMP:9752"/>
        <dbReference type="Rhea" id="RHEA-COMP:10731"/>
        <dbReference type="ChEBI" id="CHEBI:15378"/>
        <dbReference type="ChEBI" id="CHEBI:29969"/>
        <dbReference type="ChEBI" id="CHEBI:57287"/>
        <dbReference type="ChEBI" id="CHEBI:57288"/>
        <dbReference type="ChEBI" id="CHEBI:61930"/>
        <dbReference type="EC" id="2.3.1.48"/>
    </reaction>
</comment>
<evidence type="ECO:0000256" key="4">
    <source>
        <dbReference type="ARBA" id="ARBA00021268"/>
    </source>
</evidence>
<evidence type="ECO:0000256" key="9">
    <source>
        <dbReference type="PIRNR" id="PIRNR038084"/>
    </source>
</evidence>
<feature type="region of interest" description="Interaction with histone H4 N-terminus" evidence="11">
    <location>
        <begin position="225"/>
        <end position="227"/>
    </location>
</feature>
<comment type="caution">
    <text evidence="14">The sequence shown here is derived from an EMBL/GenBank/DDBJ whole genome shotgun (WGS) entry which is preliminary data.</text>
</comment>
<feature type="site" description="Interaction with histone H4 N-terminus" evidence="12">
    <location>
        <position position="196"/>
    </location>
</feature>
<accession>A0A9P6AJ46</accession>
<dbReference type="Gene3D" id="3.40.630.30">
    <property type="match status" value="1"/>
</dbReference>
<gene>
    <name evidence="14" type="ORF">BS47DRAFT_1322163</name>
</gene>
<keyword evidence="5 9" id="KW-0808">Transferase</keyword>
<dbReference type="InterPro" id="IPR013523">
    <property type="entry name" value="Hist_AcTrfase_HAT1_C"/>
</dbReference>
<evidence type="ECO:0000313" key="14">
    <source>
        <dbReference type="EMBL" id="KAF9505816.1"/>
    </source>
</evidence>
<dbReference type="GO" id="GO:0000781">
    <property type="term" value="C:chromosome, telomeric region"/>
    <property type="evidence" value="ECO:0007669"/>
    <property type="project" value="GOC"/>
</dbReference>
<dbReference type="Gene3D" id="1.10.10.390">
    <property type="match status" value="1"/>
</dbReference>
<keyword evidence="7 9" id="KW-0012">Acyltransferase</keyword>
<evidence type="ECO:0000256" key="11">
    <source>
        <dbReference type="PIRSR" id="PIRSR038084-2"/>
    </source>
</evidence>
<dbReference type="AlphaFoldDB" id="A0A9P6AJ46"/>
<dbReference type="GO" id="GO:0031509">
    <property type="term" value="P:subtelomeric heterochromatin formation"/>
    <property type="evidence" value="ECO:0007669"/>
    <property type="project" value="InterPro"/>
</dbReference>
<comment type="subunit">
    <text evidence="9">Component of the HAT-B complex composed of at least HAT1 and HAT2. The HAT-B complex binds to histone H4 tail.</text>
</comment>
<evidence type="ECO:0000256" key="3">
    <source>
        <dbReference type="ARBA" id="ARBA00013184"/>
    </source>
</evidence>
<dbReference type="EC" id="2.3.1.48" evidence="3 9"/>
<evidence type="ECO:0000256" key="12">
    <source>
        <dbReference type="PIRSR" id="PIRSR038084-3"/>
    </source>
</evidence>
<feature type="region of interest" description="Interaction with histone H4 N-terminus" evidence="11">
    <location>
        <begin position="44"/>
        <end position="46"/>
    </location>
</feature>
<feature type="domain" description="Histone acetyl transferase HAT1 N-terminal" evidence="13">
    <location>
        <begin position="4"/>
        <end position="184"/>
    </location>
</feature>
<proteinExistence type="inferred from homology"/>
<keyword evidence="15" id="KW-1185">Reference proteome</keyword>
<evidence type="ECO:0000256" key="8">
    <source>
        <dbReference type="ARBA" id="ARBA00048017"/>
    </source>
</evidence>
<dbReference type="Pfam" id="PF21184">
    <property type="entry name" value="HAT1_C_fung"/>
    <property type="match status" value="1"/>
</dbReference>
<evidence type="ECO:0000256" key="7">
    <source>
        <dbReference type="ARBA" id="ARBA00023315"/>
    </source>
</evidence>
<name>A0A9P6AJ46_9AGAM</name>
<dbReference type="InterPro" id="IPR017380">
    <property type="entry name" value="Hist_AcTrfase_B-typ_cat-su"/>
</dbReference>
<dbReference type="GO" id="GO:0005737">
    <property type="term" value="C:cytoplasm"/>
    <property type="evidence" value="ECO:0007669"/>
    <property type="project" value="UniProtKB-SubCell"/>
</dbReference>
<dbReference type="SUPFAM" id="SSF55729">
    <property type="entry name" value="Acyl-CoA N-acyltransferases (Nat)"/>
    <property type="match status" value="1"/>
</dbReference>
<dbReference type="GO" id="GO:0042393">
    <property type="term" value="F:histone binding"/>
    <property type="evidence" value="ECO:0007669"/>
    <property type="project" value="InterPro"/>
</dbReference>
<evidence type="ECO:0000256" key="5">
    <source>
        <dbReference type="ARBA" id="ARBA00022679"/>
    </source>
</evidence>
<organism evidence="14 15">
    <name type="scientific">Hydnum rufescens UP504</name>
    <dbReference type="NCBI Taxonomy" id="1448309"/>
    <lineage>
        <taxon>Eukaryota</taxon>
        <taxon>Fungi</taxon>
        <taxon>Dikarya</taxon>
        <taxon>Basidiomycota</taxon>
        <taxon>Agaricomycotina</taxon>
        <taxon>Agaricomycetes</taxon>
        <taxon>Cantharellales</taxon>
        <taxon>Hydnaceae</taxon>
        <taxon>Hydnum</taxon>
    </lineage>
</organism>
<comment type="subcellular location">
    <subcellularLocation>
        <location evidence="9">Cytoplasm</location>
    </subcellularLocation>
    <subcellularLocation>
        <location evidence="1 9">Nucleus</location>
    </subcellularLocation>
</comment>
<feature type="active site" description="Proton donor/acceptor" evidence="10">
    <location>
        <position position="276"/>
    </location>
</feature>
<evidence type="ECO:0000256" key="10">
    <source>
        <dbReference type="PIRSR" id="PIRSR038084-1"/>
    </source>
</evidence>
<dbReference type="PIRSF" id="PIRSF038084">
    <property type="entry name" value="HAT-B_cat"/>
    <property type="match status" value="1"/>
</dbReference>
<dbReference type="GO" id="GO:0005634">
    <property type="term" value="C:nucleus"/>
    <property type="evidence" value="ECO:0007669"/>
    <property type="project" value="UniProtKB-SubCell"/>
</dbReference>